<comment type="catalytic activity">
    <reaction evidence="11 14">
        <text>cytidine + H2O + H(+) = uridine + NH4(+)</text>
        <dbReference type="Rhea" id="RHEA:16069"/>
        <dbReference type="ChEBI" id="CHEBI:15377"/>
        <dbReference type="ChEBI" id="CHEBI:15378"/>
        <dbReference type="ChEBI" id="CHEBI:16704"/>
        <dbReference type="ChEBI" id="CHEBI:17562"/>
        <dbReference type="ChEBI" id="CHEBI:28938"/>
        <dbReference type="EC" id="3.5.4.5"/>
    </reaction>
</comment>
<dbReference type="EMBL" id="CP013213">
    <property type="protein sequence ID" value="AMC93367.1"/>
    <property type="molecule type" value="Genomic_DNA"/>
</dbReference>
<evidence type="ECO:0000313" key="17">
    <source>
        <dbReference type="Proteomes" id="UP000063781"/>
    </source>
</evidence>
<dbReference type="SUPFAM" id="SSF53927">
    <property type="entry name" value="Cytidine deaminase-like"/>
    <property type="match status" value="1"/>
</dbReference>
<evidence type="ECO:0000256" key="10">
    <source>
        <dbReference type="ARBA" id="ARBA00049252"/>
    </source>
</evidence>
<evidence type="ECO:0000256" key="2">
    <source>
        <dbReference type="ARBA" id="ARBA00003949"/>
    </source>
</evidence>
<comment type="catalytic activity">
    <reaction evidence="10 14">
        <text>2'-deoxycytidine + H2O + H(+) = 2'-deoxyuridine + NH4(+)</text>
        <dbReference type="Rhea" id="RHEA:13433"/>
        <dbReference type="ChEBI" id="CHEBI:15377"/>
        <dbReference type="ChEBI" id="CHEBI:15378"/>
        <dbReference type="ChEBI" id="CHEBI:15698"/>
        <dbReference type="ChEBI" id="CHEBI:16450"/>
        <dbReference type="ChEBI" id="CHEBI:28938"/>
        <dbReference type="EC" id="3.5.4.5"/>
    </reaction>
</comment>
<keyword evidence="6 13" id="KW-0479">Metal-binding</keyword>
<dbReference type="FunFam" id="3.40.140.10:FF:000008">
    <property type="entry name" value="Cytidine deaminase"/>
    <property type="match status" value="1"/>
</dbReference>
<dbReference type="STRING" id="1514105.AOC36_05060"/>
<dbReference type="GO" id="GO:0004126">
    <property type="term" value="F:cytidine deaminase activity"/>
    <property type="evidence" value="ECO:0007669"/>
    <property type="project" value="UniProtKB-UniRule"/>
</dbReference>
<dbReference type="PANTHER" id="PTHR11644:SF2">
    <property type="entry name" value="CYTIDINE DEAMINASE"/>
    <property type="match status" value="1"/>
</dbReference>
<dbReference type="InterPro" id="IPR002125">
    <property type="entry name" value="CMP_dCMP_dom"/>
</dbReference>
<feature type="binding site" evidence="13">
    <location>
        <position position="91"/>
    </location>
    <ligand>
        <name>Zn(2+)</name>
        <dbReference type="ChEBI" id="CHEBI:29105"/>
        <note>catalytic</note>
    </ligand>
</feature>
<comment type="function">
    <text evidence="2 14">This enzyme scavenges exogenous and endogenous cytidine and 2'-deoxycytidine for UMP synthesis.</text>
</comment>
<evidence type="ECO:0000256" key="4">
    <source>
        <dbReference type="ARBA" id="ARBA00012783"/>
    </source>
</evidence>
<sequence length="135" mass="14740">MTKDVVIEKAFVAMHNAYAPYSNYHVGSCVKTKDGHYFLGANIENASFGATNCGERSAVFACYSNGYRKEDIESIAIVTDGSILAGPCGICRQVLSELLEEDTPIYLSNGKEEMTTNMAALLPLSFGRKDLNDRL</sequence>
<dbReference type="InterPro" id="IPR006262">
    <property type="entry name" value="Cyt_deam_tetra"/>
</dbReference>
<dbReference type="EC" id="3.5.4.5" evidence="4 14"/>
<name>A0A0X8GZN3_9FIRM</name>
<keyword evidence="8 13" id="KW-0862">Zinc</keyword>
<evidence type="ECO:0000259" key="15">
    <source>
        <dbReference type="PROSITE" id="PS51747"/>
    </source>
</evidence>
<evidence type="ECO:0000256" key="9">
    <source>
        <dbReference type="ARBA" id="ARBA00032005"/>
    </source>
</evidence>
<feature type="binding site" evidence="13">
    <location>
        <position position="53"/>
    </location>
    <ligand>
        <name>Zn(2+)</name>
        <dbReference type="ChEBI" id="CHEBI:29105"/>
        <note>catalytic</note>
    </ligand>
</feature>
<evidence type="ECO:0000256" key="12">
    <source>
        <dbReference type="PIRSR" id="PIRSR606262-1"/>
    </source>
</evidence>
<dbReference type="InterPro" id="IPR050202">
    <property type="entry name" value="Cyt/Deoxycyt_deaminase"/>
</dbReference>
<evidence type="ECO:0000256" key="13">
    <source>
        <dbReference type="PIRSR" id="PIRSR606262-3"/>
    </source>
</evidence>
<dbReference type="NCBIfam" id="TIGR01354">
    <property type="entry name" value="cyt_deam_tetra"/>
    <property type="match status" value="1"/>
</dbReference>
<evidence type="ECO:0000256" key="7">
    <source>
        <dbReference type="ARBA" id="ARBA00022801"/>
    </source>
</evidence>
<dbReference type="RefSeq" id="WP_067632076.1">
    <property type="nucleotide sequence ID" value="NZ_CP013213.1"/>
</dbReference>
<evidence type="ECO:0000313" key="16">
    <source>
        <dbReference type="EMBL" id="AMC93367.1"/>
    </source>
</evidence>
<evidence type="ECO:0000256" key="8">
    <source>
        <dbReference type="ARBA" id="ARBA00022833"/>
    </source>
</evidence>
<evidence type="ECO:0000256" key="11">
    <source>
        <dbReference type="ARBA" id="ARBA00049558"/>
    </source>
</evidence>
<evidence type="ECO:0000256" key="14">
    <source>
        <dbReference type="RuleBase" id="RU364006"/>
    </source>
</evidence>
<dbReference type="GO" id="GO:0008270">
    <property type="term" value="F:zinc ion binding"/>
    <property type="evidence" value="ECO:0007669"/>
    <property type="project" value="UniProtKB-UniRule"/>
</dbReference>
<reference evidence="16 17" key="1">
    <citation type="submission" date="2015-10" db="EMBL/GenBank/DDBJ databases">
        <title>Erysipelothrix larvae sp. LV19 isolated from the larval gut of the rhinoceros beetle, Trypoxylus dichotomus.</title>
        <authorList>
            <person name="Lim S."/>
            <person name="Kim B.-C."/>
        </authorList>
    </citation>
    <scope>NUCLEOTIDE SEQUENCE [LARGE SCALE GENOMIC DNA]</scope>
    <source>
        <strain evidence="16 17">LV19</strain>
    </source>
</reference>
<dbReference type="PROSITE" id="PS51747">
    <property type="entry name" value="CYT_DCMP_DEAMINASES_2"/>
    <property type="match status" value="1"/>
</dbReference>
<dbReference type="Gene3D" id="3.40.140.10">
    <property type="entry name" value="Cytidine Deaminase, domain 2"/>
    <property type="match status" value="1"/>
</dbReference>
<evidence type="ECO:0000256" key="3">
    <source>
        <dbReference type="ARBA" id="ARBA00006576"/>
    </source>
</evidence>
<keyword evidence="7 14" id="KW-0378">Hydrolase</keyword>
<dbReference type="GO" id="GO:0072527">
    <property type="term" value="P:pyrimidine-containing compound metabolic process"/>
    <property type="evidence" value="ECO:0007669"/>
    <property type="project" value="UniProtKB-ARBA"/>
</dbReference>
<dbReference type="AlphaFoldDB" id="A0A0X8GZN3"/>
<keyword evidence="17" id="KW-1185">Reference proteome</keyword>
<dbReference type="Proteomes" id="UP000063781">
    <property type="component" value="Chromosome"/>
</dbReference>
<evidence type="ECO:0000256" key="6">
    <source>
        <dbReference type="ARBA" id="ARBA00022723"/>
    </source>
</evidence>
<evidence type="ECO:0000256" key="1">
    <source>
        <dbReference type="ARBA" id="ARBA00001947"/>
    </source>
</evidence>
<dbReference type="InterPro" id="IPR016193">
    <property type="entry name" value="Cytidine_deaminase-like"/>
</dbReference>
<feature type="domain" description="CMP/dCMP-type deaminase" evidence="15">
    <location>
        <begin position="1"/>
        <end position="129"/>
    </location>
</feature>
<comment type="cofactor">
    <cofactor evidence="1 13 14">
        <name>Zn(2+)</name>
        <dbReference type="ChEBI" id="CHEBI:29105"/>
    </cofactor>
</comment>
<dbReference type="PANTHER" id="PTHR11644">
    <property type="entry name" value="CYTIDINE DEAMINASE"/>
    <property type="match status" value="1"/>
</dbReference>
<dbReference type="GO" id="GO:0005829">
    <property type="term" value="C:cytosol"/>
    <property type="evidence" value="ECO:0007669"/>
    <property type="project" value="TreeGrafter"/>
</dbReference>
<evidence type="ECO:0000256" key="5">
    <source>
        <dbReference type="ARBA" id="ARBA00018266"/>
    </source>
</evidence>
<dbReference type="GO" id="GO:0055086">
    <property type="term" value="P:nucleobase-containing small molecule metabolic process"/>
    <property type="evidence" value="ECO:0007669"/>
    <property type="project" value="UniProtKB-ARBA"/>
</dbReference>
<feature type="binding site" evidence="13">
    <location>
        <position position="88"/>
    </location>
    <ligand>
        <name>Zn(2+)</name>
        <dbReference type="ChEBI" id="CHEBI:29105"/>
        <note>catalytic</note>
    </ligand>
</feature>
<dbReference type="KEGG" id="erl:AOC36_05060"/>
<proteinExistence type="inferred from homology"/>
<comment type="similarity">
    <text evidence="3 14">Belongs to the cytidine and deoxycytidylate deaminase family.</text>
</comment>
<organism evidence="16 17">
    <name type="scientific">Erysipelothrix larvae</name>
    <dbReference type="NCBI Taxonomy" id="1514105"/>
    <lineage>
        <taxon>Bacteria</taxon>
        <taxon>Bacillati</taxon>
        <taxon>Bacillota</taxon>
        <taxon>Erysipelotrichia</taxon>
        <taxon>Erysipelotrichales</taxon>
        <taxon>Erysipelotrichaceae</taxon>
        <taxon>Erysipelothrix</taxon>
    </lineage>
</organism>
<dbReference type="CDD" id="cd01283">
    <property type="entry name" value="cytidine_deaminase"/>
    <property type="match status" value="1"/>
</dbReference>
<dbReference type="NCBIfam" id="NF004064">
    <property type="entry name" value="PRK05578.1"/>
    <property type="match status" value="1"/>
</dbReference>
<dbReference type="OrthoDB" id="9795347at2"/>
<feature type="active site" description="Proton donor" evidence="12">
    <location>
        <position position="55"/>
    </location>
</feature>
<dbReference type="Pfam" id="PF00383">
    <property type="entry name" value="dCMP_cyt_deam_1"/>
    <property type="match status" value="1"/>
</dbReference>
<gene>
    <name evidence="16" type="ORF">AOC36_05060</name>
</gene>
<accession>A0A0X8GZN3</accession>
<protein>
    <recommendedName>
        <fullName evidence="5 14">Cytidine deaminase</fullName>
        <ecNumber evidence="4 14">3.5.4.5</ecNumber>
    </recommendedName>
    <alternativeName>
        <fullName evidence="9 14">Cytidine aminohydrolase</fullName>
    </alternativeName>
</protein>